<keyword evidence="1" id="KW-0812">Transmembrane</keyword>
<feature type="transmembrane region" description="Helical" evidence="1">
    <location>
        <begin position="20"/>
        <end position="42"/>
    </location>
</feature>
<keyword evidence="1" id="KW-1133">Transmembrane helix</keyword>
<sequence>MSFVTMISCCGVLLYRKDNINAVSITILILVMSILELVAFNYVIPLESDTLPMIWLGSIVYGTQLILFALTCLLILLRIRLLQKLFRCDKTVAPTYAEGLIALSLFLSCILMTLMFIENIIRNAVDLGFQGTFFSALTKLTLIYDNYEILAFSIRASICALIASMLFAVEIDTTKLKTYRTR</sequence>
<dbReference type="EMBL" id="MAUJ01000003">
    <property type="protein sequence ID" value="OCQ21441.1"/>
    <property type="molecule type" value="Genomic_DNA"/>
</dbReference>
<feature type="transmembrane region" description="Helical" evidence="1">
    <location>
        <begin position="97"/>
        <end position="117"/>
    </location>
</feature>
<organism evidence="2 3">
    <name type="scientific">Pseudoalteromonas luteoviolacea</name>
    <dbReference type="NCBI Taxonomy" id="43657"/>
    <lineage>
        <taxon>Bacteria</taxon>
        <taxon>Pseudomonadati</taxon>
        <taxon>Pseudomonadota</taxon>
        <taxon>Gammaproteobacteria</taxon>
        <taxon>Alteromonadales</taxon>
        <taxon>Pseudoalteromonadaceae</taxon>
        <taxon>Pseudoalteromonas</taxon>
    </lineage>
</organism>
<gene>
    <name evidence="2" type="ORF">A7985_12575</name>
</gene>
<proteinExistence type="predicted"/>
<reference evidence="3" key="1">
    <citation type="submission" date="2016-07" db="EMBL/GenBank/DDBJ databases">
        <authorList>
            <person name="Florea S."/>
            <person name="Webb J.S."/>
            <person name="Jaromczyk J."/>
            <person name="Schardl C.L."/>
        </authorList>
    </citation>
    <scope>NUCLEOTIDE SEQUENCE [LARGE SCALE GENOMIC DNA]</scope>
    <source>
        <strain evidence="3">IPB1</strain>
    </source>
</reference>
<dbReference type="Proteomes" id="UP000093366">
    <property type="component" value="Unassembled WGS sequence"/>
</dbReference>
<keyword evidence="1" id="KW-0472">Membrane</keyword>
<feature type="transmembrane region" description="Helical" evidence="1">
    <location>
        <begin position="149"/>
        <end position="169"/>
    </location>
</feature>
<accession>A0A1C0TR79</accession>
<evidence type="ECO:0000256" key="1">
    <source>
        <dbReference type="SAM" id="Phobius"/>
    </source>
</evidence>
<comment type="caution">
    <text evidence="2">The sequence shown here is derived from an EMBL/GenBank/DDBJ whole genome shotgun (WGS) entry which is preliminary data.</text>
</comment>
<name>A0A1C0TR79_9GAMM</name>
<protein>
    <submittedName>
        <fullName evidence="2">Uncharacterized protein</fullName>
    </submittedName>
</protein>
<dbReference type="OrthoDB" id="6315214at2"/>
<dbReference type="AlphaFoldDB" id="A0A1C0TR79"/>
<feature type="transmembrane region" description="Helical" evidence="1">
    <location>
        <begin position="54"/>
        <end position="77"/>
    </location>
</feature>
<evidence type="ECO:0000313" key="3">
    <source>
        <dbReference type="Proteomes" id="UP000093366"/>
    </source>
</evidence>
<dbReference type="RefSeq" id="WP_065790806.1">
    <property type="nucleotide sequence ID" value="NZ_MAUJ01000003.1"/>
</dbReference>
<evidence type="ECO:0000313" key="2">
    <source>
        <dbReference type="EMBL" id="OCQ21441.1"/>
    </source>
</evidence>